<dbReference type="Proteomes" id="UP000612899">
    <property type="component" value="Unassembled WGS sequence"/>
</dbReference>
<feature type="domain" description="SDH C-terminal" evidence="10">
    <location>
        <begin position="259"/>
        <end position="284"/>
    </location>
</feature>
<dbReference type="GO" id="GO:0005829">
    <property type="term" value="C:cytosol"/>
    <property type="evidence" value="ECO:0007669"/>
    <property type="project" value="TreeGrafter"/>
</dbReference>
<comment type="caution">
    <text evidence="8">Lacks conserved residue(s) required for the propagation of feature annotation.</text>
</comment>
<feature type="binding site" evidence="8">
    <location>
        <position position="257"/>
    </location>
    <ligand>
        <name>NADP(+)</name>
        <dbReference type="ChEBI" id="CHEBI:58349"/>
    </ligand>
</feature>
<proteinExistence type="inferred from homology"/>
<feature type="domain" description="Shikimate dehydrogenase substrate binding N-terminal" evidence="9">
    <location>
        <begin position="11"/>
        <end position="98"/>
    </location>
</feature>
<sequence length="295" mass="31645">MAHRRRFVVGLIGSDLGPSLSPPLHEQEADELGVRYLYQLIDLDVLGLGAEDVGDLVSQARRFGFAGLNITHPCKQTVVKYLDELSPEAAELGAVNTVVFDGERAIGHNTDWSGFLTGFQRGLPDVAVRDVVLLGAGGAGTAVAFALVRLGARHLTVVDVMRERAERLAAVVQNSIADDSARVTIEVAHTVQDVLDRLAGADGLVNATPVGMSGERVTPLPAALLHPRMWVADIVYRPLETQLLRQAREIGCRTLDGGGMVVAQAAEAFRLITGLAPDAERMHRHFHSLTSPSTT</sequence>
<dbReference type="GO" id="GO:0030266">
    <property type="term" value="F:quinate 3-dehydrogenase (NAD+) activity"/>
    <property type="evidence" value="ECO:0007669"/>
    <property type="project" value="UniProtKB-EC"/>
</dbReference>
<dbReference type="SUPFAM" id="SSF53223">
    <property type="entry name" value="Aminoacid dehydrogenase-like, N-terminal domain"/>
    <property type="match status" value="1"/>
</dbReference>
<comment type="pathway">
    <text evidence="7">Aromatic compound metabolism; 3,4-dihydroxybenzoate biosynthesis; 3-dehydroquinate from D-quinate (NAD(+) route).</text>
</comment>
<dbReference type="GO" id="GO:0050661">
    <property type="term" value="F:NADP binding"/>
    <property type="evidence" value="ECO:0007669"/>
    <property type="project" value="TreeGrafter"/>
</dbReference>
<evidence type="ECO:0000256" key="1">
    <source>
        <dbReference type="ARBA" id="ARBA00004871"/>
    </source>
</evidence>
<dbReference type="InterPro" id="IPR013708">
    <property type="entry name" value="Shikimate_DH-bd_N"/>
</dbReference>
<dbReference type="Pfam" id="PF18317">
    <property type="entry name" value="SDH_C"/>
    <property type="match status" value="1"/>
</dbReference>
<comment type="catalytic activity">
    <reaction evidence="5">
        <text>L-quinate + NAD(+) = 3-dehydroquinate + NADH + H(+)</text>
        <dbReference type="Rhea" id="RHEA:22364"/>
        <dbReference type="ChEBI" id="CHEBI:15378"/>
        <dbReference type="ChEBI" id="CHEBI:29751"/>
        <dbReference type="ChEBI" id="CHEBI:32364"/>
        <dbReference type="ChEBI" id="CHEBI:57540"/>
        <dbReference type="ChEBI" id="CHEBI:57945"/>
        <dbReference type="EC" id="1.1.1.24"/>
    </reaction>
</comment>
<evidence type="ECO:0000256" key="4">
    <source>
        <dbReference type="ARBA" id="ARBA00023141"/>
    </source>
</evidence>
<feature type="binding site" evidence="8">
    <location>
        <position position="71"/>
    </location>
    <ligand>
        <name>shikimate</name>
        <dbReference type="ChEBI" id="CHEBI:36208"/>
    </ligand>
</feature>
<dbReference type="InterPro" id="IPR036291">
    <property type="entry name" value="NAD(P)-bd_dom_sf"/>
</dbReference>
<keyword evidence="12" id="KW-1185">Reference proteome</keyword>
<dbReference type="RefSeq" id="WP_203908811.1">
    <property type="nucleotide sequence ID" value="NZ_BONY01000015.1"/>
</dbReference>
<dbReference type="UniPathway" id="UPA00053">
    <property type="reaction ID" value="UER00087"/>
</dbReference>
<dbReference type="SUPFAM" id="SSF51735">
    <property type="entry name" value="NAD(P)-binding Rossmann-fold domains"/>
    <property type="match status" value="1"/>
</dbReference>
<accession>A0A8J3Q822</accession>
<keyword evidence="3 8" id="KW-0560">Oxidoreductase</keyword>
<comment type="subunit">
    <text evidence="8">Homodimer.</text>
</comment>
<feature type="active site" description="Proton acceptor" evidence="8">
    <location>
        <position position="75"/>
    </location>
</feature>
<comment type="function">
    <text evidence="8">Involved in the biosynthesis of the chorismate, which leads to the biosynthesis of aromatic amino acids. Catalyzes the reversible NADPH linked reduction of 3-dehydroshikimate (DHSA) to yield shikimate (SA).</text>
</comment>
<keyword evidence="8" id="KW-0521">NADP</keyword>
<protein>
    <recommendedName>
        <fullName evidence="8">Shikimate dehydrogenase (NADP(+))</fullName>
        <shortName evidence="8">SDH</shortName>
        <ecNumber evidence="8">1.1.1.25</ecNumber>
    </recommendedName>
</protein>
<keyword evidence="4 8" id="KW-0057">Aromatic amino acid biosynthesis</keyword>
<dbReference type="AlphaFoldDB" id="A0A8J3Q822"/>
<dbReference type="GO" id="GO:0009423">
    <property type="term" value="P:chorismate biosynthetic process"/>
    <property type="evidence" value="ECO:0007669"/>
    <property type="project" value="UniProtKB-UniRule"/>
</dbReference>
<dbReference type="EMBL" id="BONY01000015">
    <property type="protein sequence ID" value="GIH04942.1"/>
    <property type="molecule type" value="Genomic_DNA"/>
</dbReference>
<evidence type="ECO:0000256" key="3">
    <source>
        <dbReference type="ARBA" id="ARBA00023002"/>
    </source>
</evidence>
<dbReference type="EC" id="1.1.1.25" evidence="8"/>
<evidence type="ECO:0000313" key="11">
    <source>
        <dbReference type="EMBL" id="GIH04942.1"/>
    </source>
</evidence>
<evidence type="ECO:0000256" key="8">
    <source>
        <dbReference type="HAMAP-Rule" id="MF_00222"/>
    </source>
</evidence>
<comment type="caution">
    <text evidence="11">The sequence shown here is derived from an EMBL/GenBank/DDBJ whole genome shotgun (WGS) entry which is preliminary data.</text>
</comment>
<comment type="pathway">
    <text evidence="1 8">Metabolic intermediate biosynthesis; chorismate biosynthesis; chorismate from D-erythrose 4-phosphate and phosphoenolpyruvate: step 4/7.</text>
</comment>
<feature type="binding site" evidence="8">
    <location>
        <position position="264"/>
    </location>
    <ligand>
        <name>shikimate</name>
        <dbReference type="ChEBI" id="CHEBI:36208"/>
    </ligand>
</feature>
<reference evidence="11" key="1">
    <citation type="submission" date="2021-01" db="EMBL/GenBank/DDBJ databases">
        <title>Whole genome shotgun sequence of Rhizocola hellebori NBRC 109834.</title>
        <authorList>
            <person name="Komaki H."/>
            <person name="Tamura T."/>
        </authorList>
    </citation>
    <scope>NUCLEOTIDE SEQUENCE</scope>
    <source>
        <strain evidence="11">NBRC 109834</strain>
    </source>
</reference>
<comment type="similarity">
    <text evidence="8">Belongs to the shikimate dehydrogenase family.</text>
</comment>
<feature type="binding site" evidence="8">
    <location>
        <begin position="19"/>
        <end position="21"/>
    </location>
    <ligand>
        <name>shikimate</name>
        <dbReference type="ChEBI" id="CHEBI:36208"/>
    </ligand>
</feature>
<gene>
    <name evidence="11" type="primary">aroE_1</name>
    <name evidence="8" type="synonym">aroE</name>
    <name evidence="11" type="ORF">Rhe02_30090</name>
</gene>
<dbReference type="InterPro" id="IPR041121">
    <property type="entry name" value="SDH_C"/>
</dbReference>
<dbReference type="Pfam" id="PF08501">
    <property type="entry name" value="Shikimate_dh_N"/>
    <property type="match status" value="1"/>
</dbReference>
<feature type="binding site" evidence="8">
    <location>
        <position position="111"/>
    </location>
    <ligand>
        <name>shikimate</name>
        <dbReference type="ChEBI" id="CHEBI:36208"/>
    </ligand>
</feature>
<feature type="binding site" evidence="8">
    <location>
        <begin position="135"/>
        <end position="139"/>
    </location>
    <ligand>
        <name>NADP(+)</name>
        <dbReference type="ChEBI" id="CHEBI:58349"/>
    </ligand>
</feature>
<dbReference type="GO" id="GO:0008652">
    <property type="term" value="P:amino acid biosynthetic process"/>
    <property type="evidence" value="ECO:0007669"/>
    <property type="project" value="UniProtKB-KW"/>
</dbReference>
<dbReference type="PANTHER" id="PTHR21089">
    <property type="entry name" value="SHIKIMATE DEHYDROGENASE"/>
    <property type="match status" value="1"/>
</dbReference>
<dbReference type="NCBIfam" id="NF009201">
    <property type="entry name" value="PRK12549.1"/>
    <property type="match status" value="1"/>
</dbReference>
<dbReference type="InterPro" id="IPR046346">
    <property type="entry name" value="Aminoacid_DH-like_N_sf"/>
</dbReference>
<organism evidence="11 12">
    <name type="scientific">Rhizocola hellebori</name>
    <dbReference type="NCBI Taxonomy" id="1392758"/>
    <lineage>
        <taxon>Bacteria</taxon>
        <taxon>Bacillati</taxon>
        <taxon>Actinomycetota</taxon>
        <taxon>Actinomycetes</taxon>
        <taxon>Micromonosporales</taxon>
        <taxon>Micromonosporaceae</taxon>
        <taxon>Rhizocola</taxon>
    </lineage>
</organism>
<comment type="catalytic activity">
    <reaction evidence="6">
        <text>shikimate + NAD(+) = 3-dehydroshikimate + NADH + H(+)</text>
        <dbReference type="Rhea" id="RHEA:17741"/>
        <dbReference type="ChEBI" id="CHEBI:15378"/>
        <dbReference type="ChEBI" id="CHEBI:16630"/>
        <dbReference type="ChEBI" id="CHEBI:36208"/>
        <dbReference type="ChEBI" id="CHEBI:57540"/>
        <dbReference type="ChEBI" id="CHEBI:57945"/>
    </reaction>
</comment>
<dbReference type="GO" id="GO:0019632">
    <property type="term" value="P:shikimate metabolic process"/>
    <property type="evidence" value="ECO:0007669"/>
    <property type="project" value="UniProtKB-ARBA"/>
</dbReference>
<feature type="binding site" evidence="8">
    <location>
        <position position="234"/>
    </location>
    <ligand>
        <name>NADP(+)</name>
        <dbReference type="ChEBI" id="CHEBI:58349"/>
    </ligand>
</feature>
<evidence type="ECO:0000256" key="7">
    <source>
        <dbReference type="ARBA" id="ARBA00060613"/>
    </source>
</evidence>
<dbReference type="InterPro" id="IPR022893">
    <property type="entry name" value="Shikimate_DH_fam"/>
</dbReference>
<keyword evidence="2 8" id="KW-0028">Amino-acid biosynthesis</keyword>
<comment type="catalytic activity">
    <reaction evidence="8">
        <text>shikimate + NADP(+) = 3-dehydroshikimate + NADPH + H(+)</text>
        <dbReference type="Rhea" id="RHEA:17737"/>
        <dbReference type="ChEBI" id="CHEBI:15378"/>
        <dbReference type="ChEBI" id="CHEBI:16630"/>
        <dbReference type="ChEBI" id="CHEBI:36208"/>
        <dbReference type="ChEBI" id="CHEBI:57783"/>
        <dbReference type="ChEBI" id="CHEBI:58349"/>
        <dbReference type="EC" id="1.1.1.25"/>
    </reaction>
</comment>
<evidence type="ECO:0000256" key="2">
    <source>
        <dbReference type="ARBA" id="ARBA00022605"/>
    </source>
</evidence>
<dbReference type="CDD" id="cd01065">
    <property type="entry name" value="NAD_bind_Shikimate_DH"/>
    <property type="match status" value="1"/>
</dbReference>
<evidence type="ECO:0000259" key="10">
    <source>
        <dbReference type="Pfam" id="PF18317"/>
    </source>
</evidence>
<dbReference type="GO" id="GO:0004764">
    <property type="term" value="F:shikimate 3-dehydrogenase (NADP+) activity"/>
    <property type="evidence" value="ECO:0007669"/>
    <property type="project" value="UniProtKB-UniRule"/>
</dbReference>
<dbReference type="NCBIfam" id="NF001319">
    <property type="entry name" value="PRK00258.3-3"/>
    <property type="match status" value="1"/>
</dbReference>
<dbReference type="GO" id="GO:0009073">
    <property type="term" value="P:aromatic amino acid family biosynthetic process"/>
    <property type="evidence" value="ECO:0007669"/>
    <property type="project" value="UniProtKB-KW"/>
</dbReference>
<dbReference type="HAMAP" id="MF_00222">
    <property type="entry name" value="Shikimate_DH_AroE"/>
    <property type="match status" value="1"/>
</dbReference>
<dbReference type="FunFam" id="3.40.50.720:FF:000086">
    <property type="entry name" value="Quinate/shikimate dehydrogenase"/>
    <property type="match status" value="1"/>
</dbReference>
<dbReference type="Gene3D" id="3.40.50.10860">
    <property type="entry name" value="Leucine Dehydrogenase, chain A, domain 1"/>
    <property type="match status" value="1"/>
</dbReference>
<feature type="binding site" evidence="8">
    <location>
        <position position="236"/>
    </location>
    <ligand>
        <name>shikimate</name>
        <dbReference type="ChEBI" id="CHEBI:36208"/>
    </ligand>
</feature>
<dbReference type="PANTHER" id="PTHR21089:SF1">
    <property type="entry name" value="BIFUNCTIONAL 3-DEHYDROQUINATE DEHYDRATASE_SHIKIMATE DEHYDROGENASE, CHLOROPLASTIC"/>
    <property type="match status" value="1"/>
</dbReference>
<evidence type="ECO:0000256" key="5">
    <source>
        <dbReference type="ARBA" id="ARBA00051639"/>
    </source>
</evidence>
<evidence type="ECO:0000259" key="9">
    <source>
        <dbReference type="Pfam" id="PF08501"/>
    </source>
</evidence>
<name>A0A8J3Q822_9ACTN</name>
<dbReference type="Gene3D" id="3.40.50.720">
    <property type="entry name" value="NAD(P)-binding Rossmann-like Domain"/>
    <property type="match status" value="1"/>
</dbReference>
<feature type="binding site" evidence="8">
    <location>
        <position position="96"/>
    </location>
    <ligand>
        <name>shikimate</name>
        <dbReference type="ChEBI" id="CHEBI:36208"/>
    </ligand>
</feature>
<evidence type="ECO:0000256" key="6">
    <source>
        <dbReference type="ARBA" id="ARBA00052329"/>
    </source>
</evidence>
<evidence type="ECO:0000313" key="12">
    <source>
        <dbReference type="Proteomes" id="UP000612899"/>
    </source>
</evidence>